<gene>
    <name evidence="5" type="ORF">QNH39_14985</name>
</gene>
<evidence type="ECO:0000313" key="6">
    <source>
        <dbReference type="Proteomes" id="UP001178288"/>
    </source>
</evidence>
<evidence type="ECO:0000256" key="1">
    <source>
        <dbReference type="ARBA" id="ARBA00006432"/>
    </source>
</evidence>
<dbReference type="InterPro" id="IPR050237">
    <property type="entry name" value="ATP-dep_AMP-bd_enzyme"/>
</dbReference>
<feature type="domain" description="AMP-dependent synthetase/ligase" evidence="3">
    <location>
        <begin position="9"/>
        <end position="374"/>
    </location>
</feature>
<dbReference type="KEGG" id="nnv:QNH39_14985"/>
<proteinExistence type="inferred from homology"/>
<evidence type="ECO:0000313" key="5">
    <source>
        <dbReference type="EMBL" id="WHY83988.1"/>
    </source>
</evidence>
<evidence type="ECO:0000259" key="3">
    <source>
        <dbReference type="Pfam" id="PF00501"/>
    </source>
</evidence>
<dbReference type="SUPFAM" id="SSF56801">
    <property type="entry name" value="Acetyl-CoA synthetase-like"/>
    <property type="match status" value="1"/>
</dbReference>
<dbReference type="GO" id="GO:0004467">
    <property type="term" value="F:long-chain fatty acid-CoA ligase activity"/>
    <property type="evidence" value="ECO:0007669"/>
    <property type="project" value="UniProtKB-EC"/>
</dbReference>
<dbReference type="EC" id="6.2.1.3" evidence="5"/>
<dbReference type="InterPro" id="IPR042099">
    <property type="entry name" value="ANL_N_sf"/>
</dbReference>
<protein>
    <submittedName>
        <fullName evidence="5">Long-chain-fatty-acid--CoA ligase</fullName>
        <ecNumber evidence="5">6.2.1.3</ecNumber>
    </submittedName>
</protein>
<dbReference type="FunFam" id="3.30.300.30:FF:000008">
    <property type="entry name" value="2,3-dihydroxybenzoate-AMP ligase"/>
    <property type="match status" value="1"/>
</dbReference>
<dbReference type="Gene3D" id="3.40.50.12780">
    <property type="entry name" value="N-terminal domain of ligase-like"/>
    <property type="match status" value="1"/>
</dbReference>
<keyword evidence="2 5" id="KW-0436">Ligase</keyword>
<dbReference type="InterPro" id="IPR000873">
    <property type="entry name" value="AMP-dep_synth/lig_dom"/>
</dbReference>
<keyword evidence="6" id="KW-1185">Reference proteome</keyword>
<dbReference type="RefSeq" id="WP_066088012.1">
    <property type="nucleotide sequence ID" value="NZ_CP126114.1"/>
</dbReference>
<dbReference type="NCBIfam" id="NF004837">
    <property type="entry name" value="PRK06187.1"/>
    <property type="match status" value="1"/>
</dbReference>
<dbReference type="Pfam" id="PF13193">
    <property type="entry name" value="AMP-binding_C"/>
    <property type="match status" value="1"/>
</dbReference>
<accession>A0AA95MNK5</accession>
<evidence type="ECO:0000259" key="4">
    <source>
        <dbReference type="Pfam" id="PF13193"/>
    </source>
</evidence>
<dbReference type="InterPro" id="IPR020845">
    <property type="entry name" value="AMP-binding_CS"/>
</dbReference>
<dbReference type="PANTHER" id="PTHR43767">
    <property type="entry name" value="LONG-CHAIN-FATTY-ACID--COA LIGASE"/>
    <property type="match status" value="1"/>
</dbReference>
<dbReference type="AlphaFoldDB" id="A0AA95MNK5"/>
<dbReference type="PROSITE" id="PS00455">
    <property type="entry name" value="AMP_BINDING"/>
    <property type="match status" value="1"/>
</dbReference>
<reference evidence="5" key="1">
    <citation type="submission" date="2023-05" db="EMBL/GenBank/DDBJ databases">
        <title>Comparative genomics of Bacillaceae isolates and their secondary metabolite potential.</title>
        <authorList>
            <person name="Song L."/>
            <person name="Nielsen L.J."/>
            <person name="Mohite O."/>
            <person name="Xu X."/>
            <person name="Weber T."/>
            <person name="Kovacs A.T."/>
        </authorList>
    </citation>
    <scope>NUCLEOTIDE SEQUENCE</scope>
    <source>
        <strain evidence="5">XLM17</strain>
    </source>
</reference>
<name>A0AA95MNK5_9BACI</name>
<comment type="similarity">
    <text evidence="1">Belongs to the ATP-dependent AMP-binding enzyme family.</text>
</comment>
<evidence type="ECO:0000256" key="2">
    <source>
        <dbReference type="ARBA" id="ARBA00022598"/>
    </source>
</evidence>
<dbReference type="Pfam" id="PF00501">
    <property type="entry name" value="AMP-binding"/>
    <property type="match status" value="1"/>
</dbReference>
<dbReference type="EMBL" id="CP126114">
    <property type="protein sequence ID" value="WHY83988.1"/>
    <property type="molecule type" value="Genomic_DNA"/>
</dbReference>
<dbReference type="InterPro" id="IPR045851">
    <property type="entry name" value="AMP-bd_C_sf"/>
</dbReference>
<dbReference type="Proteomes" id="UP001178288">
    <property type="component" value="Chromosome"/>
</dbReference>
<dbReference type="PANTHER" id="PTHR43767:SF7">
    <property type="entry name" value="MEDIUM_LONG-CHAIN-FATTY-ACID--COA LIGASE FADD8"/>
    <property type="match status" value="1"/>
</dbReference>
<feature type="domain" description="AMP-binding enzyme C-terminal" evidence="4">
    <location>
        <begin position="424"/>
        <end position="499"/>
    </location>
</feature>
<sequence length="517" mass="58289">MNLLAYMIERSARYYKNNTALISEGELMTFEQVHKISNTLSNTFQKLGVTKGERVGILLPNSSPYCIADFALIKSGLVRVPLNTRLTTNEIEYILNDSNASILIYGNDYAMKVSEIRDNIPFVKHFICVGNENTSDLSYEKLLTQNSPENDYVDTNEEDLFQILYTSGTTGKPKGAVTDVRSRISSLNNVFIDELMIKPTDAMIHVASLAHGGGTKVLPHFVKGAANILMPKFQVDEFFNLVEKYGATTTWMVPTMISMLVQFENLHEYDYSSLNTIIYAGAPMPVATLKRAIDVFGNIFVQVYGLSEAPNPDLVLTKNDHITGLYEKPRILASAGREIMNARVLLIDKDGNEVPTGEIGEVIISGDNIMKEYWGLREATKETIRDGWLYTGDLAKKDEDGYIYIVDRRKDMIISGGYNIYPREIEEVLYQHQSVLEATVFGIPDNKWGESVKACVALRQGETVTAVELIEYCRKFLASYKKPKSIDFLDELPKSSNGKILKRELRSQYWQSCDRQV</sequence>
<dbReference type="InterPro" id="IPR025110">
    <property type="entry name" value="AMP-bd_C"/>
</dbReference>
<organism evidence="5 6">
    <name type="scientific">Neobacillus novalis</name>
    <dbReference type="NCBI Taxonomy" id="220687"/>
    <lineage>
        <taxon>Bacteria</taxon>
        <taxon>Bacillati</taxon>
        <taxon>Bacillota</taxon>
        <taxon>Bacilli</taxon>
        <taxon>Bacillales</taxon>
        <taxon>Bacillaceae</taxon>
        <taxon>Neobacillus</taxon>
    </lineage>
</organism>
<dbReference type="Gene3D" id="3.30.300.30">
    <property type="match status" value="1"/>
</dbReference>